<dbReference type="RefSeq" id="XP_020892931.1">
    <property type="nucleotide sequence ID" value="XM_021037272.2"/>
</dbReference>
<evidence type="ECO:0000313" key="3">
    <source>
        <dbReference type="Proteomes" id="UP000887567"/>
    </source>
</evidence>
<reference evidence="2" key="1">
    <citation type="submission" date="2022-11" db="UniProtKB">
        <authorList>
            <consortium name="EnsemblMetazoa"/>
        </authorList>
    </citation>
    <scope>IDENTIFICATION</scope>
</reference>
<dbReference type="Proteomes" id="UP000887567">
    <property type="component" value="Unplaced"/>
</dbReference>
<dbReference type="PROSITE" id="PS50195">
    <property type="entry name" value="PX"/>
    <property type="match status" value="1"/>
</dbReference>
<proteinExistence type="predicted"/>
<evidence type="ECO:0000259" key="1">
    <source>
        <dbReference type="PROSITE" id="PS50195"/>
    </source>
</evidence>
<protein>
    <recommendedName>
        <fullName evidence="1">PX domain-containing protein</fullName>
    </recommendedName>
</protein>
<dbReference type="AlphaFoldDB" id="A0A913WRA6"/>
<dbReference type="EnsemblMetazoa" id="XM_021037272.2">
    <property type="protein sequence ID" value="XP_020892931.1"/>
    <property type="gene ID" value="LOC110232158"/>
</dbReference>
<dbReference type="KEGG" id="epa:110232158"/>
<sequence length="202" mass="23353">MDLKDLVESTEDVPFVYVLSADLVMLRERTRDKKKQYAFVFKVEWSDSSSTVVWRSYSEFFELQCLLLNSFPVEAGNKNKARIIPHLPGREIFKKSDIQLAEKRKPRISQYVKELLLLPAHISQGSLVVSFFNKRRGDPESFNQFPSHLNSKLEFDQGLQMDTNRVTNNVDEYLTVDNILNGQINVSFDKSLSLGRQSLSDR</sequence>
<dbReference type="GO" id="GO:0035091">
    <property type="term" value="F:phosphatidylinositol binding"/>
    <property type="evidence" value="ECO:0007669"/>
    <property type="project" value="InterPro"/>
</dbReference>
<name>A0A913WRA6_EXADI</name>
<dbReference type="GO" id="GO:0005737">
    <property type="term" value="C:cytoplasm"/>
    <property type="evidence" value="ECO:0007669"/>
    <property type="project" value="TreeGrafter"/>
</dbReference>
<dbReference type="SMART" id="SM00312">
    <property type="entry name" value="PX"/>
    <property type="match status" value="1"/>
</dbReference>
<feature type="domain" description="PX" evidence="1">
    <location>
        <begin position="17"/>
        <end position="139"/>
    </location>
</feature>
<organism evidence="2 3">
    <name type="scientific">Exaiptasia diaphana</name>
    <name type="common">Tropical sea anemone</name>
    <name type="synonym">Aiptasia pulchella</name>
    <dbReference type="NCBI Taxonomy" id="2652724"/>
    <lineage>
        <taxon>Eukaryota</taxon>
        <taxon>Metazoa</taxon>
        <taxon>Cnidaria</taxon>
        <taxon>Anthozoa</taxon>
        <taxon>Hexacorallia</taxon>
        <taxon>Actiniaria</taxon>
        <taxon>Aiptasiidae</taxon>
        <taxon>Exaiptasia</taxon>
    </lineage>
</organism>
<dbReference type="PANTHER" id="PTHR15706:SF27">
    <property type="entry name" value="PX DOMAIN-CONTAINING PROTEIN"/>
    <property type="match status" value="1"/>
</dbReference>
<keyword evidence="3" id="KW-1185">Reference proteome</keyword>
<dbReference type="InterPro" id="IPR036871">
    <property type="entry name" value="PX_dom_sf"/>
</dbReference>
<dbReference type="InterPro" id="IPR001683">
    <property type="entry name" value="PX_dom"/>
</dbReference>
<evidence type="ECO:0000313" key="2">
    <source>
        <dbReference type="EnsemblMetazoa" id="XP_020892931.1"/>
    </source>
</evidence>
<dbReference type="OrthoDB" id="5982329at2759"/>
<dbReference type="GeneID" id="110232158"/>
<dbReference type="OMA" id="FPQRINR"/>
<dbReference type="GO" id="GO:0042554">
    <property type="term" value="P:superoxide anion generation"/>
    <property type="evidence" value="ECO:0007669"/>
    <property type="project" value="TreeGrafter"/>
</dbReference>
<dbReference type="GO" id="GO:0016176">
    <property type="term" value="F:superoxide-generating NADPH oxidase activator activity"/>
    <property type="evidence" value="ECO:0007669"/>
    <property type="project" value="TreeGrafter"/>
</dbReference>
<accession>A0A913WRA6</accession>
<dbReference type="Pfam" id="PF00787">
    <property type="entry name" value="PX"/>
    <property type="match status" value="1"/>
</dbReference>
<dbReference type="Gene3D" id="3.30.1520.10">
    <property type="entry name" value="Phox-like domain"/>
    <property type="match status" value="1"/>
</dbReference>
<dbReference type="PANTHER" id="PTHR15706">
    <property type="entry name" value="SH3 MULTIPLE DOMAIN"/>
    <property type="match status" value="1"/>
</dbReference>
<dbReference type="SUPFAM" id="SSF64268">
    <property type="entry name" value="PX domain"/>
    <property type="match status" value="1"/>
</dbReference>
<dbReference type="InterPro" id="IPR051228">
    <property type="entry name" value="NADPH_Oxidase/PX-Domain"/>
</dbReference>